<dbReference type="Proteomes" id="UP000594261">
    <property type="component" value="Chromosome 10"/>
</dbReference>
<name>A0A7N2MRD0_QUELO</name>
<dbReference type="OrthoDB" id="1110759at2759"/>
<evidence type="ECO:0000313" key="6">
    <source>
        <dbReference type="EnsemblPlants" id="QL10p028121:mrna"/>
    </source>
</evidence>
<dbReference type="GO" id="GO:0003690">
    <property type="term" value="F:double-stranded DNA binding"/>
    <property type="evidence" value="ECO:0007669"/>
    <property type="project" value="TreeGrafter"/>
</dbReference>
<evidence type="ECO:0000256" key="4">
    <source>
        <dbReference type="SAM" id="MobiDB-lite"/>
    </source>
</evidence>
<feature type="compositionally biased region" description="Basic and acidic residues" evidence="4">
    <location>
        <begin position="197"/>
        <end position="212"/>
    </location>
</feature>
<dbReference type="GO" id="GO:0030261">
    <property type="term" value="P:chromosome condensation"/>
    <property type="evidence" value="ECO:0007669"/>
    <property type="project" value="TreeGrafter"/>
</dbReference>
<feature type="region of interest" description="Disordered" evidence="4">
    <location>
        <begin position="147"/>
        <end position="216"/>
    </location>
</feature>
<proteinExistence type="predicted"/>
<reference evidence="6" key="2">
    <citation type="submission" date="2021-01" db="UniProtKB">
        <authorList>
            <consortium name="EnsemblPlants"/>
        </authorList>
    </citation>
    <scope>IDENTIFICATION</scope>
</reference>
<gene>
    <name evidence="6" type="primary">LOC115965757</name>
</gene>
<dbReference type="GO" id="GO:0005730">
    <property type="term" value="C:nucleolus"/>
    <property type="evidence" value="ECO:0007669"/>
    <property type="project" value="TreeGrafter"/>
</dbReference>
<dbReference type="RefSeq" id="XP_030940909.1">
    <property type="nucleotide sequence ID" value="XM_031085049.1"/>
</dbReference>
<dbReference type="GO" id="GO:0031492">
    <property type="term" value="F:nucleosomal DNA binding"/>
    <property type="evidence" value="ECO:0007669"/>
    <property type="project" value="TreeGrafter"/>
</dbReference>
<keyword evidence="2" id="KW-0238">DNA-binding</keyword>
<dbReference type="InterPro" id="IPR036390">
    <property type="entry name" value="WH_DNA-bd_sf"/>
</dbReference>
<dbReference type="InterPro" id="IPR036388">
    <property type="entry name" value="WH-like_DNA-bd_sf"/>
</dbReference>
<dbReference type="Gramene" id="QL10p028121:mrna">
    <property type="protein sequence ID" value="QL10p028121:mrna"/>
    <property type="gene ID" value="QL10p028121"/>
</dbReference>
<feature type="domain" description="H15" evidence="5">
    <location>
        <begin position="73"/>
        <end position="146"/>
    </location>
</feature>
<dbReference type="InParanoid" id="A0A7N2MRD0"/>
<dbReference type="InterPro" id="IPR005818">
    <property type="entry name" value="Histone_H1/H5_H15"/>
</dbReference>
<dbReference type="GO" id="GO:0045910">
    <property type="term" value="P:negative regulation of DNA recombination"/>
    <property type="evidence" value="ECO:0007669"/>
    <property type="project" value="TreeGrafter"/>
</dbReference>
<feature type="compositionally biased region" description="Basic residues" evidence="4">
    <location>
        <begin position="177"/>
        <end position="196"/>
    </location>
</feature>
<reference evidence="6 7" key="1">
    <citation type="journal article" date="2016" name="G3 (Bethesda)">
        <title>First Draft Assembly and Annotation of the Genome of a California Endemic Oak Quercus lobata Nee (Fagaceae).</title>
        <authorList>
            <person name="Sork V.L."/>
            <person name="Fitz-Gibbon S.T."/>
            <person name="Puiu D."/>
            <person name="Crepeau M."/>
            <person name="Gugger P.F."/>
            <person name="Sherman R."/>
            <person name="Stevens K."/>
            <person name="Langley C.H."/>
            <person name="Pellegrini M."/>
            <person name="Salzberg S.L."/>
        </authorList>
    </citation>
    <scope>NUCLEOTIDE SEQUENCE [LARGE SCALE GENOMIC DNA]</scope>
    <source>
        <strain evidence="6 7">cv. SW786</strain>
    </source>
</reference>
<dbReference type="Pfam" id="PF00538">
    <property type="entry name" value="Linker_histone"/>
    <property type="match status" value="1"/>
</dbReference>
<dbReference type="SUPFAM" id="SSF46785">
    <property type="entry name" value="Winged helix' DNA-binding domain"/>
    <property type="match status" value="1"/>
</dbReference>
<keyword evidence="3" id="KW-0539">Nucleus</keyword>
<dbReference type="GO" id="GO:0006334">
    <property type="term" value="P:nucleosome assembly"/>
    <property type="evidence" value="ECO:0007669"/>
    <property type="project" value="InterPro"/>
</dbReference>
<evidence type="ECO:0000256" key="1">
    <source>
        <dbReference type="ARBA" id="ARBA00004123"/>
    </source>
</evidence>
<organism evidence="6 7">
    <name type="scientific">Quercus lobata</name>
    <name type="common">Valley oak</name>
    <dbReference type="NCBI Taxonomy" id="97700"/>
    <lineage>
        <taxon>Eukaryota</taxon>
        <taxon>Viridiplantae</taxon>
        <taxon>Streptophyta</taxon>
        <taxon>Embryophyta</taxon>
        <taxon>Tracheophyta</taxon>
        <taxon>Spermatophyta</taxon>
        <taxon>Magnoliopsida</taxon>
        <taxon>eudicotyledons</taxon>
        <taxon>Gunneridae</taxon>
        <taxon>Pentapetalae</taxon>
        <taxon>rosids</taxon>
        <taxon>fabids</taxon>
        <taxon>Fagales</taxon>
        <taxon>Fagaceae</taxon>
        <taxon>Quercus</taxon>
    </lineage>
</organism>
<dbReference type="AlphaFoldDB" id="A0A7N2MRD0"/>
<dbReference type="KEGG" id="qlo:115965757"/>
<protein>
    <recommendedName>
        <fullName evidence="5">H15 domain-containing protein</fullName>
    </recommendedName>
</protein>
<evidence type="ECO:0000313" key="7">
    <source>
        <dbReference type="Proteomes" id="UP000594261"/>
    </source>
</evidence>
<dbReference type="PANTHER" id="PTHR11467:SF109">
    <property type="entry name" value="H15 DOMAIN-CONTAINING PROTEIN"/>
    <property type="match status" value="1"/>
</dbReference>
<dbReference type="Gene3D" id="1.10.10.10">
    <property type="entry name" value="Winged helix-like DNA-binding domain superfamily/Winged helix DNA-binding domain"/>
    <property type="match status" value="1"/>
</dbReference>
<comment type="subcellular location">
    <subcellularLocation>
        <location evidence="1">Nucleus</location>
    </subcellularLocation>
</comment>
<evidence type="ECO:0000256" key="2">
    <source>
        <dbReference type="ARBA" id="ARBA00023125"/>
    </source>
</evidence>
<dbReference type="GO" id="GO:0000786">
    <property type="term" value="C:nucleosome"/>
    <property type="evidence" value="ECO:0007669"/>
    <property type="project" value="InterPro"/>
</dbReference>
<accession>A0A7N2MRD0</accession>
<dbReference type="SMART" id="SM00526">
    <property type="entry name" value="H15"/>
    <property type="match status" value="1"/>
</dbReference>
<dbReference type="EnsemblPlants" id="QL10p028121:mrna">
    <property type="protein sequence ID" value="QL10p028121:mrna"/>
    <property type="gene ID" value="QL10p028121"/>
</dbReference>
<dbReference type="EMBL" id="LRBV02000010">
    <property type="status" value="NOT_ANNOTATED_CDS"/>
    <property type="molecule type" value="Genomic_DNA"/>
</dbReference>
<dbReference type="PROSITE" id="PS51504">
    <property type="entry name" value="H15"/>
    <property type="match status" value="1"/>
</dbReference>
<keyword evidence="7" id="KW-1185">Reference proteome</keyword>
<sequence>MCNWGNATQVQGVECSNKQNDPEADAQTIPMKRLRDTIINLASSKRGHPVSMEATKRIEALLHQIFPVFKTPDHPPYSQMIYKAIEALDEGEGSSKASISAFIKSNYHDLPWAHESFLTCHLTKLIEKDEIFLAHSSSCNMFRMRKHKEPANQQHEKEGDDGSEISSIKPLTTVMVRLKKSGRPSKPKERKRRGRPPKKEAVMKRGGEESRRGQGVVVVAPCPPVMPSILA</sequence>
<dbReference type="GeneID" id="115965757"/>
<evidence type="ECO:0000259" key="5">
    <source>
        <dbReference type="PROSITE" id="PS51504"/>
    </source>
</evidence>
<dbReference type="PANTHER" id="PTHR11467">
    <property type="entry name" value="HISTONE H1"/>
    <property type="match status" value="1"/>
</dbReference>
<evidence type="ECO:0000256" key="3">
    <source>
        <dbReference type="ARBA" id="ARBA00023242"/>
    </source>
</evidence>